<feature type="region of interest" description="Disordered" evidence="1">
    <location>
        <begin position="1"/>
        <end position="60"/>
    </location>
</feature>
<organism evidence="2">
    <name type="scientific">Culex pipiens</name>
    <name type="common">House mosquito</name>
    <dbReference type="NCBI Taxonomy" id="7175"/>
    <lineage>
        <taxon>Eukaryota</taxon>
        <taxon>Metazoa</taxon>
        <taxon>Ecdysozoa</taxon>
        <taxon>Arthropoda</taxon>
        <taxon>Hexapoda</taxon>
        <taxon>Insecta</taxon>
        <taxon>Pterygota</taxon>
        <taxon>Neoptera</taxon>
        <taxon>Endopterygota</taxon>
        <taxon>Diptera</taxon>
        <taxon>Nematocera</taxon>
        <taxon>Culicoidea</taxon>
        <taxon>Culicidae</taxon>
        <taxon>Culicinae</taxon>
        <taxon>Culicini</taxon>
        <taxon>Culex</taxon>
        <taxon>Culex</taxon>
    </lineage>
</organism>
<accession>A0A8D8CMP5</accession>
<dbReference type="EMBL" id="HBUE01130841">
    <property type="protein sequence ID" value="CAG6496382.1"/>
    <property type="molecule type" value="Transcribed_RNA"/>
</dbReference>
<reference evidence="2" key="1">
    <citation type="submission" date="2021-05" db="EMBL/GenBank/DDBJ databases">
        <authorList>
            <person name="Alioto T."/>
            <person name="Alioto T."/>
            <person name="Gomez Garrido J."/>
        </authorList>
    </citation>
    <scope>NUCLEOTIDE SEQUENCE</scope>
</reference>
<evidence type="ECO:0000313" key="2">
    <source>
        <dbReference type="EMBL" id="CAG6496382.1"/>
    </source>
</evidence>
<evidence type="ECO:0000256" key="1">
    <source>
        <dbReference type="SAM" id="MobiDB-lite"/>
    </source>
</evidence>
<sequence length="121" mass="13745">MFLPCSKSFRTTAGSTTKASSASTSFDGTPPPSTECSNRTREACSTPTSNQRSVPGSSKPWNIRERLLLRSRTWMPVEPDTSSVFRTRSSRESPMRCTTPKTTNRSWWFRWILRKDSSTRC</sequence>
<proteinExistence type="predicted"/>
<dbReference type="AlphaFoldDB" id="A0A8D8CMP5"/>
<protein>
    <submittedName>
        <fullName evidence="2">(northern house mosquito) hypothetical protein</fullName>
    </submittedName>
</protein>
<name>A0A8D8CMP5_CULPI</name>
<feature type="compositionally biased region" description="Low complexity" evidence="1">
    <location>
        <begin position="11"/>
        <end position="25"/>
    </location>
</feature>
<feature type="compositionally biased region" description="Polar residues" evidence="1">
    <location>
        <begin position="43"/>
        <end position="60"/>
    </location>
</feature>